<dbReference type="Proteomes" id="UP000178346">
    <property type="component" value="Unassembled WGS sequence"/>
</dbReference>
<evidence type="ECO:0000313" key="1">
    <source>
        <dbReference type="EMBL" id="OGC57399.1"/>
    </source>
</evidence>
<sequence>MLKSAYSKIKEFSMQYKYLLPVFTRPVFMEDTPKVTEGTVTLAERPHVGEEVEVNGVWHKISSIRHTASGLVLVFEDYTEA</sequence>
<dbReference type="EMBL" id="MEVJ01000025">
    <property type="protein sequence ID" value="OGC57399.1"/>
    <property type="molecule type" value="Genomic_DNA"/>
</dbReference>
<comment type="caution">
    <text evidence="1">The sequence shown here is derived from an EMBL/GenBank/DDBJ whole genome shotgun (WGS) entry which is preliminary data.</text>
</comment>
<evidence type="ECO:0000313" key="2">
    <source>
        <dbReference type="Proteomes" id="UP000178346"/>
    </source>
</evidence>
<name>A0A1F4VJP5_UNCKA</name>
<accession>A0A1F4VJP5</accession>
<proteinExistence type="predicted"/>
<organism evidence="1 2">
    <name type="scientific">candidate division WWE3 bacterium RIFCSPLOWO2_01_FULL_41_9</name>
    <dbReference type="NCBI Taxonomy" id="1802626"/>
    <lineage>
        <taxon>Bacteria</taxon>
        <taxon>Katanobacteria</taxon>
    </lineage>
</organism>
<reference evidence="1 2" key="1">
    <citation type="journal article" date="2016" name="Nat. Commun.">
        <title>Thousands of microbial genomes shed light on interconnected biogeochemical processes in an aquifer system.</title>
        <authorList>
            <person name="Anantharaman K."/>
            <person name="Brown C.T."/>
            <person name="Hug L.A."/>
            <person name="Sharon I."/>
            <person name="Castelle C.J."/>
            <person name="Probst A.J."/>
            <person name="Thomas B.C."/>
            <person name="Singh A."/>
            <person name="Wilkins M.J."/>
            <person name="Karaoz U."/>
            <person name="Brodie E.L."/>
            <person name="Williams K.H."/>
            <person name="Hubbard S.S."/>
            <person name="Banfield J.F."/>
        </authorList>
    </citation>
    <scope>NUCLEOTIDE SEQUENCE [LARGE SCALE GENOMIC DNA]</scope>
</reference>
<dbReference type="AlphaFoldDB" id="A0A1F4VJP5"/>
<protein>
    <submittedName>
        <fullName evidence="1">Uncharacterized protein</fullName>
    </submittedName>
</protein>
<gene>
    <name evidence="1" type="ORF">A2976_04250</name>
</gene>